<proteinExistence type="predicted"/>
<feature type="domain" description="RRM" evidence="2">
    <location>
        <begin position="18"/>
        <end position="100"/>
    </location>
</feature>
<dbReference type="InterPro" id="IPR012677">
    <property type="entry name" value="Nucleotide-bd_a/b_plait_sf"/>
</dbReference>
<gene>
    <name evidence="3" type="ORF">POM88_032410</name>
</gene>
<dbReference type="PANTHER" id="PTHR36309:SF1">
    <property type="entry name" value="RNA-BINDING (RRM_RBD_RNP MOTIFS) FAMILY PROTEIN"/>
    <property type="match status" value="1"/>
</dbReference>
<reference evidence="3" key="1">
    <citation type="submission" date="2023-02" db="EMBL/GenBank/DDBJ databases">
        <title>Genome of toxic invasive species Heracleum sosnowskyi carries increased number of genes despite the absence of recent whole-genome duplications.</title>
        <authorList>
            <person name="Schelkunov M."/>
            <person name="Shtratnikova V."/>
            <person name="Makarenko M."/>
            <person name="Klepikova A."/>
            <person name="Omelchenko D."/>
            <person name="Novikova G."/>
            <person name="Obukhova E."/>
            <person name="Bogdanov V."/>
            <person name="Penin A."/>
            <person name="Logacheva M."/>
        </authorList>
    </citation>
    <scope>NUCLEOTIDE SEQUENCE</scope>
    <source>
        <strain evidence="3">Hsosn_3</strain>
        <tissue evidence="3">Leaf</tissue>
    </source>
</reference>
<keyword evidence="1" id="KW-0694">RNA-binding</keyword>
<dbReference type="InterPro" id="IPR000504">
    <property type="entry name" value="RRM_dom"/>
</dbReference>
<name>A0AAD8MKI9_9APIA</name>
<dbReference type="InterPro" id="IPR053316">
    <property type="entry name" value="Epigenetic_reg_gene_expr"/>
</dbReference>
<comment type="caution">
    <text evidence="3">The sequence shown here is derived from an EMBL/GenBank/DDBJ whole genome shotgun (WGS) entry which is preliminary data.</text>
</comment>
<evidence type="ECO:0000313" key="4">
    <source>
        <dbReference type="Proteomes" id="UP001237642"/>
    </source>
</evidence>
<protein>
    <submittedName>
        <fullName evidence="3">RRM domain-containing protein</fullName>
    </submittedName>
</protein>
<keyword evidence="4" id="KW-1185">Reference proteome</keyword>
<dbReference type="Pfam" id="PF00076">
    <property type="entry name" value="RRM_1"/>
    <property type="match status" value="1"/>
</dbReference>
<reference evidence="3" key="2">
    <citation type="submission" date="2023-05" db="EMBL/GenBank/DDBJ databases">
        <authorList>
            <person name="Schelkunov M.I."/>
        </authorList>
    </citation>
    <scope>NUCLEOTIDE SEQUENCE</scope>
    <source>
        <strain evidence="3">Hsosn_3</strain>
        <tissue evidence="3">Leaf</tissue>
    </source>
</reference>
<dbReference type="AlphaFoldDB" id="A0AAD8MKI9"/>
<dbReference type="GO" id="GO:0003723">
    <property type="term" value="F:RNA binding"/>
    <property type="evidence" value="ECO:0007669"/>
    <property type="project" value="UniProtKB-UniRule"/>
</dbReference>
<evidence type="ECO:0000313" key="3">
    <source>
        <dbReference type="EMBL" id="KAK1376217.1"/>
    </source>
</evidence>
<evidence type="ECO:0000259" key="2">
    <source>
        <dbReference type="PROSITE" id="PS50102"/>
    </source>
</evidence>
<dbReference type="Gene3D" id="3.30.70.330">
    <property type="match status" value="1"/>
</dbReference>
<sequence length="194" mass="22114">MEPSAEAKYAAFKEKVKRTVYLENLNPQLTDAVIRTALNQFGNVVNIQFVPNFGLENIRYAALVEMGDAKQANQIITEIANNPFMISGKPRPVRAFAAEIEMFPFHPRKPGGKVPWVWLDKKDPDFEVAQKIKDTVLKHASEASSLFQQQLLEEEKTHKRQAETLKANYKKKLLRHKYVILDKGAVKLAEHSVK</sequence>
<dbReference type="CDD" id="cd00590">
    <property type="entry name" value="RRM_SF"/>
    <property type="match status" value="1"/>
</dbReference>
<organism evidence="3 4">
    <name type="scientific">Heracleum sosnowskyi</name>
    <dbReference type="NCBI Taxonomy" id="360622"/>
    <lineage>
        <taxon>Eukaryota</taxon>
        <taxon>Viridiplantae</taxon>
        <taxon>Streptophyta</taxon>
        <taxon>Embryophyta</taxon>
        <taxon>Tracheophyta</taxon>
        <taxon>Spermatophyta</taxon>
        <taxon>Magnoliopsida</taxon>
        <taxon>eudicotyledons</taxon>
        <taxon>Gunneridae</taxon>
        <taxon>Pentapetalae</taxon>
        <taxon>asterids</taxon>
        <taxon>campanulids</taxon>
        <taxon>Apiales</taxon>
        <taxon>Apiaceae</taxon>
        <taxon>Apioideae</taxon>
        <taxon>apioid superclade</taxon>
        <taxon>Tordylieae</taxon>
        <taxon>Tordyliinae</taxon>
        <taxon>Heracleum</taxon>
    </lineage>
</organism>
<dbReference type="Proteomes" id="UP001237642">
    <property type="component" value="Unassembled WGS sequence"/>
</dbReference>
<dbReference type="PROSITE" id="PS50102">
    <property type="entry name" value="RRM"/>
    <property type="match status" value="1"/>
</dbReference>
<dbReference type="PANTHER" id="PTHR36309">
    <property type="entry name" value="RNA-BINDING (RRM/RBD/RNP MOTIFS) FAMILY PROTEIN"/>
    <property type="match status" value="1"/>
</dbReference>
<dbReference type="EMBL" id="JAUIZM010000007">
    <property type="protein sequence ID" value="KAK1376217.1"/>
    <property type="molecule type" value="Genomic_DNA"/>
</dbReference>
<accession>A0AAD8MKI9</accession>
<dbReference type="SUPFAM" id="SSF54928">
    <property type="entry name" value="RNA-binding domain, RBD"/>
    <property type="match status" value="1"/>
</dbReference>
<evidence type="ECO:0000256" key="1">
    <source>
        <dbReference type="PROSITE-ProRule" id="PRU00176"/>
    </source>
</evidence>
<dbReference type="InterPro" id="IPR035979">
    <property type="entry name" value="RBD_domain_sf"/>
</dbReference>